<accession>A0A409YGL3</accession>
<sequence>MQNAKAHGQSHLLLAEPSRESLTFRAQLATEVSSLRRIRPKVPFFRLAAHRIPTLHLFRSLLRAAPDANIKFRVGALFRKYRGLTSPTQTVQKLEIGYKFLAFFQKAPEGGEHEKQVLSRYSRLIEAKRQKIYLNTLIDMEQAELNRLRTRPILTGGFHTPDIYHGPLPWMVPQPPNVSGIILSRRKARAKRLVKQSSTNDTLEDLSIERDLEERAYQEARRLRKDVPKSKVYADEAYTAWTTPLKQMLDDISKSYELDAQRANTPYSPELLETIFEARREKIRNKTNQKEREARGEYFASTRKGMRSGPPSHIWQTMSPKQRDIQRVLRQPTKVGWTGMVRRQHGLKLSDDETRWADALEKGCPSNRDTLDKVERTLKEESELRREVEEQKLSANYS</sequence>
<proteinExistence type="predicted"/>
<dbReference type="Proteomes" id="UP000284842">
    <property type="component" value="Unassembled WGS sequence"/>
</dbReference>
<evidence type="ECO:0000256" key="1">
    <source>
        <dbReference type="SAM" id="MobiDB-lite"/>
    </source>
</evidence>
<dbReference type="OrthoDB" id="2571149at2759"/>
<organism evidence="2 3">
    <name type="scientific">Panaeolus cyanescens</name>
    <dbReference type="NCBI Taxonomy" id="181874"/>
    <lineage>
        <taxon>Eukaryota</taxon>
        <taxon>Fungi</taxon>
        <taxon>Dikarya</taxon>
        <taxon>Basidiomycota</taxon>
        <taxon>Agaricomycotina</taxon>
        <taxon>Agaricomycetes</taxon>
        <taxon>Agaricomycetidae</taxon>
        <taxon>Agaricales</taxon>
        <taxon>Agaricineae</taxon>
        <taxon>Galeropsidaceae</taxon>
        <taxon>Panaeolus</taxon>
    </lineage>
</organism>
<evidence type="ECO:0000313" key="2">
    <source>
        <dbReference type="EMBL" id="PPR02167.1"/>
    </source>
</evidence>
<keyword evidence="3" id="KW-1185">Reference proteome</keyword>
<dbReference type="EMBL" id="NHTK01001185">
    <property type="protein sequence ID" value="PPR02167.1"/>
    <property type="molecule type" value="Genomic_DNA"/>
</dbReference>
<reference evidence="2 3" key="1">
    <citation type="journal article" date="2018" name="Evol. Lett.">
        <title>Horizontal gene cluster transfer increased hallucinogenic mushroom diversity.</title>
        <authorList>
            <person name="Reynolds H.T."/>
            <person name="Vijayakumar V."/>
            <person name="Gluck-Thaler E."/>
            <person name="Korotkin H.B."/>
            <person name="Matheny P.B."/>
            <person name="Slot J.C."/>
        </authorList>
    </citation>
    <scope>NUCLEOTIDE SEQUENCE [LARGE SCALE GENOMIC DNA]</scope>
    <source>
        <strain evidence="2 3">2629</strain>
    </source>
</reference>
<comment type="caution">
    <text evidence="2">The sequence shown here is derived from an EMBL/GenBank/DDBJ whole genome shotgun (WGS) entry which is preliminary data.</text>
</comment>
<dbReference type="InParanoid" id="A0A409YGL3"/>
<protein>
    <submittedName>
        <fullName evidence="2">Uncharacterized protein</fullName>
    </submittedName>
</protein>
<feature type="region of interest" description="Disordered" evidence="1">
    <location>
        <begin position="302"/>
        <end position="323"/>
    </location>
</feature>
<gene>
    <name evidence="2" type="ORF">CVT24_011355</name>
</gene>
<dbReference type="AlphaFoldDB" id="A0A409YGL3"/>
<name>A0A409YGL3_9AGAR</name>
<evidence type="ECO:0000313" key="3">
    <source>
        <dbReference type="Proteomes" id="UP000284842"/>
    </source>
</evidence>
<dbReference type="STRING" id="181874.A0A409YGL3"/>